<evidence type="ECO:0000313" key="1">
    <source>
        <dbReference type="EMBL" id="MBR7890233.1"/>
    </source>
</evidence>
<reference evidence="2" key="1">
    <citation type="submission" date="2023-07" db="EMBL/GenBank/DDBJ databases">
        <title>Marinomonas vulgaris A79, complete genome.</title>
        <authorList>
            <person name="Ying J.-J."/>
        </authorList>
    </citation>
    <scope>NUCLEOTIDE SEQUENCE [LARGE SCALE GENOMIC DNA]</scope>
    <source>
        <strain evidence="2">A79</strain>
    </source>
</reference>
<dbReference type="SUPFAM" id="SSF53850">
    <property type="entry name" value="Periplasmic binding protein-like II"/>
    <property type="match status" value="1"/>
</dbReference>
<dbReference type="EMBL" id="JAGSSV010000036">
    <property type="protein sequence ID" value="MBR7890233.1"/>
    <property type="molecule type" value="Genomic_DNA"/>
</dbReference>
<gene>
    <name evidence="1" type="ORF">J9B83_15095</name>
</gene>
<name>A0ABS5HEZ6_9GAMM</name>
<dbReference type="Gene3D" id="3.40.190.10">
    <property type="entry name" value="Periplasmic binding protein-like II"/>
    <property type="match status" value="1"/>
</dbReference>
<dbReference type="RefSeq" id="WP_211537641.1">
    <property type="nucleotide sequence ID" value="NZ_JAGSSV010000036.1"/>
</dbReference>
<comment type="caution">
    <text evidence="1">The sequence shown here is derived from an EMBL/GenBank/DDBJ whole genome shotgun (WGS) entry which is preliminary data.</text>
</comment>
<organism evidence="1 2">
    <name type="scientific">Marinomonas vulgaris</name>
    <dbReference type="NCBI Taxonomy" id="2823372"/>
    <lineage>
        <taxon>Bacteria</taxon>
        <taxon>Pseudomonadati</taxon>
        <taxon>Pseudomonadota</taxon>
        <taxon>Gammaproteobacteria</taxon>
        <taxon>Oceanospirillales</taxon>
        <taxon>Oceanospirillaceae</taxon>
        <taxon>Marinomonas</taxon>
    </lineage>
</organism>
<keyword evidence="2" id="KW-1185">Reference proteome</keyword>
<dbReference type="Proteomes" id="UP000679722">
    <property type="component" value="Unassembled WGS sequence"/>
</dbReference>
<proteinExistence type="predicted"/>
<protein>
    <submittedName>
        <fullName evidence="1">Uncharacterized protein</fullName>
    </submittedName>
</protein>
<sequence length="129" mass="14262">MTAETQEDLGIRSFDVISANNQFAKQYPELVTAFLKVTNDANADYQADPKALQPTIAKASGLSLADSNQILDLFYFPLTAQHVSPYWMGGGVQTFLKEVADFFVEQNQIPTALDDYSHTINATFFSSVN</sequence>
<accession>A0ABS5HEZ6</accession>
<evidence type="ECO:0000313" key="2">
    <source>
        <dbReference type="Proteomes" id="UP000679722"/>
    </source>
</evidence>